<evidence type="ECO:0000313" key="4">
    <source>
        <dbReference type="EMBL" id="GKT24611.1"/>
    </source>
</evidence>
<feature type="region of interest" description="Disordered" evidence="3">
    <location>
        <begin position="308"/>
        <end position="430"/>
    </location>
</feature>
<feature type="compositionally biased region" description="Basic and acidic residues" evidence="3">
    <location>
        <begin position="308"/>
        <end position="346"/>
    </location>
</feature>
<accession>A0ABQ5K0M9</accession>
<name>A0ABQ5K0M9_9EUKA</name>
<evidence type="ECO:0000256" key="3">
    <source>
        <dbReference type="SAM" id="MobiDB-lite"/>
    </source>
</evidence>
<evidence type="ECO:0000313" key="5">
    <source>
        <dbReference type="Proteomes" id="UP001057375"/>
    </source>
</evidence>
<organism evidence="4 5">
    <name type="scientific">Aduncisulcus paluster</name>
    <dbReference type="NCBI Taxonomy" id="2918883"/>
    <lineage>
        <taxon>Eukaryota</taxon>
        <taxon>Metamonada</taxon>
        <taxon>Carpediemonas-like organisms</taxon>
        <taxon>Aduncisulcus</taxon>
    </lineage>
</organism>
<dbReference type="PANTHER" id="PTHR11711">
    <property type="entry name" value="ADP RIBOSYLATION FACTOR-RELATED"/>
    <property type="match status" value="1"/>
</dbReference>
<evidence type="ECO:0000256" key="1">
    <source>
        <dbReference type="ARBA" id="ARBA00022741"/>
    </source>
</evidence>
<feature type="region of interest" description="Disordered" evidence="3">
    <location>
        <begin position="149"/>
        <end position="263"/>
    </location>
</feature>
<feature type="compositionally biased region" description="Basic and acidic residues" evidence="3">
    <location>
        <begin position="363"/>
        <end position="375"/>
    </location>
</feature>
<evidence type="ECO:0000256" key="2">
    <source>
        <dbReference type="ARBA" id="ARBA00023134"/>
    </source>
</evidence>
<comment type="caution">
    <text evidence="4">The sequence shown here is derived from an EMBL/GenBank/DDBJ whole genome shotgun (WGS) entry which is preliminary data.</text>
</comment>
<dbReference type="InterPro" id="IPR024156">
    <property type="entry name" value="Small_GTPase_ARF"/>
</dbReference>
<dbReference type="InterPro" id="IPR006689">
    <property type="entry name" value="Small_GTPase_ARF/SAR"/>
</dbReference>
<dbReference type="Gene3D" id="3.40.50.300">
    <property type="entry name" value="P-loop containing nucleotide triphosphate hydrolases"/>
    <property type="match status" value="1"/>
</dbReference>
<feature type="region of interest" description="Disordered" evidence="3">
    <location>
        <begin position="487"/>
        <end position="507"/>
    </location>
</feature>
<dbReference type="SUPFAM" id="SSF52540">
    <property type="entry name" value="P-loop containing nucleoside triphosphate hydrolases"/>
    <property type="match status" value="1"/>
</dbReference>
<feature type="compositionally biased region" description="Basic and acidic residues" evidence="3">
    <location>
        <begin position="149"/>
        <end position="187"/>
    </location>
</feature>
<dbReference type="EMBL" id="BQXS01012534">
    <property type="protein sequence ID" value="GKT24611.1"/>
    <property type="molecule type" value="Genomic_DNA"/>
</dbReference>
<dbReference type="Proteomes" id="UP001057375">
    <property type="component" value="Unassembled WGS sequence"/>
</dbReference>
<gene>
    <name evidence="4" type="ORF">ADUPG1_012789</name>
</gene>
<feature type="compositionally biased region" description="Basic and acidic residues" evidence="3">
    <location>
        <begin position="382"/>
        <end position="430"/>
    </location>
</feature>
<keyword evidence="2" id="KW-0342">GTP-binding</keyword>
<dbReference type="Pfam" id="PF00025">
    <property type="entry name" value="Arf"/>
    <property type="match status" value="1"/>
</dbReference>
<keyword evidence="1" id="KW-0547">Nucleotide-binding</keyword>
<proteinExistence type="predicted"/>
<reference evidence="4" key="1">
    <citation type="submission" date="2022-03" db="EMBL/GenBank/DDBJ databases">
        <title>Draft genome sequence of Aduncisulcus paluster, a free-living microaerophilic Fornicata.</title>
        <authorList>
            <person name="Yuyama I."/>
            <person name="Kume K."/>
            <person name="Tamura T."/>
            <person name="Inagaki Y."/>
            <person name="Hashimoto T."/>
        </authorList>
    </citation>
    <scope>NUCLEOTIDE SEQUENCE</scope>
    <source>
        <strain evidence="4">NY0171</strain>
    </source>
</reference>
<keyword evidence="5" id="KW-1185">Reference proteome</keyword>
<sequence>MSSFRKAICIFGANCSGKTHLLYTWKLGSSAPPTIPTIGFNLESLTVRDARNKKKKQTMIDVGGGSKIRPLYFHYLTPASLPKGVIFLIDAKFSCESELRFEAESVLRALHLNKKDSGAKCNLPCVFLFNFMPGDPRSSSVLRFRSMSERTLEKEKEEGDIEVEAKKEEVEGESEKTEKGEKPMDDVKEQEELEEQDSKQTVITREESDQERGQKMEEEEEETVQKEGKEAIDIRELEDTEVSLKDHKEDNVESHERSTAESKIQTEALHLNKKDSGAKCNLPCVFLFNFMPGDPRSSSVLRFRSMSERTLEKEKEEGDIEVEAKKEEVEGESEKTEKGEKPMDDVKEQEELEEQDSKQTVITREESDQERGQKMEEEEEETVQKEGKEAIDIRELEDTEVSLKDHKEDNVESHERSTAESKIQTESDSVKESFVDVDVDVDSHLEQKEPQTPTKNPFCSAVPDMISYEDLSTDDILDGGKSHFPKHLVPPQVSRPRSRSHSPALVPTSIPTISMDHIFEIIDITTFAMEGPTNTMHIYPFEDPLKVLNRIVRWFDSVNSMEQQR</sequence>
<dbReference type="InterPro" id="IPR027417">
    <property type="entry name" value="P-loop_NTPase"/>
</dbReference>
<feature type="compositionally biased region" description="Basic and acidic residues" evidence="3">
    <location>
        <begin position="223"/>
        <end position="260"/>
    </location>
</feature>
<protein>
    <submittedName>
        <fullName evidence="4">Small GTPase superfamily, ARF/SAR type like protein</fullName>
    </submittedName>
</protein>
<feature type="compositionally biased region" description="Basic and acidic residues" evidence="3">
    <location>
        <begin position="204"/>
        <end position="216"/>
    </location>
</feature>